<protein>
    <submittedName>
        <fullName evidence="2">Glutathione S-transferase</fullName>
    </submittedName>
</protein>
<dbReference type="Gene3D" id="1.20.1050.10">
    <property type="match status" value="1"/>
</dbReference>
<sequence>MPMILYGLCGEDPSVHFSPHVWKAIMALRHKGLDYEFHPVPFTEIPKLEGGFSPTVPLLRDGDTLVRDSFDIALYLEKSYPEAPSLFGGEGGQAMARFVEGFSQTVIHPAITRIAVADIHNLLAPTDRVYFRKTREARLSQTLEELASNRFTEAAEFPRKLEPIRHTLKFQPWLGGDGPLFVDYILFGAFQWARVTASVDILKADDPVRTWFERCLDLHGGIGRSVRAAA</sequence>
<evidence type="ECO:0000313" key="3">
    <source>
        <dbReference type="Proteomes" id="UP001549047"/>
    </source>
</evidence>
<dbReference type="SUPFAM" id="SSF52833">
    <property type="entry name" value="Thioredoxin-like"/>
    <property type="match status" value="1"/>
</dbReference>
<dbReference type="RefSeq" id="WP_354555570.1">
    <property type="nucleotide sequence ID" value="NZ_JBEPMB010000001.1"/>
</dbReference>
<evidence type="ECO:0000259" key="1">
    <source>
        <dbReference type="PROSITE" id="PS50404"/>
    </source>
</evidence>
<dbReference type="InterPro" id="IPR054416">
    <property type="entry name" value="GST_UstS-like_C"/>
</dbReference>
<dbReference type="Pfam" id="PF22041">
    <property type="entry name" value="GST_C_7"/>
    <property type="match status" value="1"/>
</dbReference>
<accession>A0ABV2IX58</accession>
<dbReference type="Gene3D" id="3.40.30.10">
    <property type="entry name" value="Glutaredoxin"/>
    <property type="match status" value="1"/>
</dbReference>
<dbReference type="Proteomes" id="UP001549047">
    <property type="component" value="Unassembled WGS sequence"/>
</dbReference>
<dbReference type="CDD" id="cd03202">
    <property type="entry name" value="GST_C_etherase_LigE"/>
    <property type="match status" value="1"/>
</dbReference>
<dbReference type="EMBL" id="JBEPMB010000001">
    <property type="protein sequence ID" value="MET3613072.1"/>
    <property type="molecule type" value="Genomic_DNA"/>
</dbReference>
<name>A0ABV2IX58_9HYPH</name>
<comment type="caution">
    <text evidence="2">The sequence shown here is derived from an EMBL/GenBank/DDBJ whole genome shotgun (WGS) entry which is preliminary data.</text>
</comment>
<gene>
    <name evidence="2" type="ORF">ABID16_001377</name>
</gene>
<dbReference type="PROSITE" id="PS50404">
    <property type="entry name" value="GST_NTER"/>
    <property type="match status" value="1"/>
</dbReference>
<evidence type="ECO:0000313" key="2">
    <source>
        <dbReference type="EMBL" id="MET3613072.1"/>
    </source>
</evidence>
<dbReference type="SUPFAM" id="SSF47616">
    <property type="entry name" value="GST C-terminal domain-like"/>
    <property type="match status" value="1"/>
</dbReference>
<dbReference type="InterPro" id="IPR036249">
    <property type="entry name" value="Thioredoxin-like_sf"/>
</dbReference>
<proteinExistence type="predicted"/>
<dbReference type="Pfam" id="PF13417">
    <property type="entry name" value="GST_N_3"/>
    <property type="match status" value="1"/>
</dbReference>
<keyword evidence="3" id="KW-1185">Reference proteome</keyword>
<feature type="domain" description="GST N-terminal" evidence="1">
    <location>
        <begin position="8"/>
        <end position="84"/>
    </location>
</feature>
<dbReference type="InterPro" id="IPR036282">
    <property type="entry name" value="Glutathione-S-Trfase_C_sf"/>
</dbReference>
<dbReference type="InterPro" id="IPR004045">
    <property type="entry name" value="Glutathione_S-Trfase_N"/>
</dbReference>
<organism evidence="2 3">
    <name type="scientific">Rhizobium aquaticum</name>
    <dbReference type="NCBI Taxonomy" id="1549636"/>
    <lineage>
        <taxon>Bacteria</taxon>
        <taxon>Pseudomonadati</taxon>
        <taxon>Pseudomonadota</taxon>
        <taxon>Alphaproteobacteria</taxon>
        <taxon>Hyphomicrobiales</taxon>
        <taxon>Rhizobiaceae</taxon>
        <taxon>Rhizobium/Agrobacterium group</taxon>
        <taxon>Rhizobium</taxon>
    </lineage>
</organism>
<reference evidence="2 3" key="1">
    <citation type="submission" date="2024-06" db="EMBL/GenBank/DDBJ databases">
        <title>Genomic Encyclopedia of Type Strains, Phase IV (KMG-IV): sequencing the most valuable type-strain genomes for metagenomic binning, comparative biology and taxonomic classification.</title>
        <authorList>
            <person name="Goeker M."/>
        </authorList>
    </citation>
    <scope>NUCLEOTIDE SEQUENCE [LARGE SCALE GENOMIC DNA]</scope>
    <source>
        <strain evidence="2 3">DSM 29780</strain>
    </source>
</reference>